<dbReference type="EMBL" id="JABMOJ010000398">
    <property type="protein sequence ID" value="NQV65789.1"/>
    <property type="molecule type" value="Genomic_DNA"/>
</dbReference>
<protein>
    <submittedName>
        <fullName evidence="2">Glycerophosphodiester phosphodiesterase</fullName>
    </submittedName>
</protein>
<dbReference type="Proteomes" id="UP000754644">
    <property type="component" value="Unassembled WGS sequence"/>
</dbReference>
<dbReference type="CDD" id="cd08561">
    <property type="entry name" value="GDPD_cytoplasmic_ScUgpQ2_like"/>
    <property type="match status" value="1"/>
</dbReference>
<dbReference type="PANTHER" id="PTHR43805">
    <property type="entry name" value="GLYCEROPHOSPHORYL DIESTER PHOSPHODIESTERASE"/>
    <property type="match status" value="1"/>
</dbReference>
<dbReference type="GO" id="GO:0008081">
    <property type="term" value="F:phosphoric diester hydrolase activity"/>
    <property type="evidence" value="ECO:0007669"/>
    <property type="project" value="InterPro"/>
</dbReference>
<dbReference type="PROSITE" id="PS51704">
    <property type="entry name" value="GP_PDE"/>
    <property type="match status" value="1"/>
</dbReference>
<name>A0A973A8H5_9GAMM</name>
<proteinExistence type="predicted"/>
<dbReference type="PANTHER" id="PTHR43805:SF1">
    <property type="entry name" value="GP-PDE DOMAIN-CONTAINING PROTEIN"/>
    <property type="match status" value="1"/>
</dbReference>
<gene>
    <name evidence="2" type="ORF">HQ497_10535</name>
</gene>
<accession>A0A973A8H5</accession>
<dbReference type="GO" id="GO:0006629">
    <property type="term" value="P:lipid metabolic process"/>
    <property type="evidence" value="ECO:0007669"/>
    <property type="project" value="InterPro"/>
</dbReference>
<reference evidence="2" key="1">
    <citation type="submission" date="2020-05" db="EMBL/GenBank/DDBJ databases">
        <title>Sulfur intermediates as new biogeochemical hubs in an aquatic model microbial ecosystem.</title>
        <authorList>
            <person name="Vigneron A."/>
        </authorList>
    </citation>
    <scope>NUCLEOTIDE SEQUENCE</scope>
    <source>
        <strain evidence="2">Bin.250</strain>
    </source>
</reference>
<dbReference type="AlphaFoldDB" id="A0A973A8H5"/>
<evidence type="ECO:0000259" key="1">
    <source>
        <dbReference type="PROSITE" id="PS51704"/>
    </source>
</evidence>
<comment type="caution">
    <text evidence="2">The sequence shown here is derived from an EMBL/GenBank/DDBJ whole genome shotgun (WGS) entry which is preliminary data.</text>
</comment>
<dbReference type="Gene3D" id="3.20.20.190">
    <property type="entry name" value="Phosphatidylinositol (PI) phosphodiesterase"/>
    <property type="match status" value="1"/>
</dbReference>
<sequence>MHAYLDHAGVLAFAHRGDHESGPENTLPAFAGAVALGFNYLETDAHCTADGVLLAFHDDRLDRVTDRVGIIAQMPFAQVSQARVAAQEPIPLMEDLLNAFPETRFNIDLKADNTVAPFIKLLKRNKCLDRICVGSFNDQRVAAIRREFPNVCTSMGPKEVVRARMASYRVPFMRLSAPCAQVPVRWDRMPVADLRFIRTMQARGIQTHVWTINDSIVMRQLLDLGVEGIMTDFPARLKAVLLERNSWVY</sequence>
<feature type="domain" description="GP-PDE" evidence="1">
    <location>
        <begin position="10"/>
        <end position="241"/>
    </location>
</feature>
<dbReference type="SUPFAM" id="SSF51695">
    <property type="entry name" value="PLC-like phosphodiesterases"/>
    <property type="match status" value="1"/>
</dbReference>
<evidence type="ECO:0000313" key="2">
    <source>
        <dbReference type="EMBL" id="NQV65789.1"/>
    </source>
</evidence>
<dbReference type="Pfam" id="PF03009">
    <property type="entry name" value="GDPD"/>
    <property type="match status" value="1"/>
</dbReference>
<dbReference type="InterPro" id="IPR017946">
    <property type="entry name" value="PLC-like_Pdiesterase_TIM-brl"/>
</dbReference>
<organism evidence="2 3">
    <name type="scientific">SAR86 cluster bacterium</name>
    <dbReference type="NCBI Taxonomy" id="2030880"/>
    <lineage>
        <taxon>Bacteria</taxon>
        <taxon>Pseudomonadati</taxon>
        <taxon>Pseudomonadota</taxon>
        <taxon>Gammaproteobacteria</taxon>
        <taxon>SAR86 cluster</taxon>
    </lineage>
</organism>
<dbReference type="InterPro" id="IPR030395">
    <property type="entry name" value="GP_PDE_dom"/>
</dbReference>
<evidence type="ECO:0000313" key="3">
    <source>
        <dbReference type="Proteomes" id="UP000754644"/>
    </source>
</evidence>